<keyword evidence="3 6" id="KW-0067">ATP-binding</keyword>
<sequence>MAGEKDVRLAGAAAAAPRGLAARGLDAGYVGRAVVSGVELEVRAGEVTTLVGPNGAGKSTILRTLAALLEPVAGRVLVDGEPLRRLGAVERARRLSVVLTDRPRTELLTCEDVVESGRYPYTGRFGALSGHDREVVRRTMLLTNTWGMRDEDFMRLSDGQRQRVLLARAICQEPDVLLLDEPTSYLDVRYQVELLSILRELARTEGVAVVATLHELQLARVVSDQVVCVRDGRVFACGTPAEVFVPEVIDALFDLEPGSYDPATGAVRLPAAPGRGGEA</sequence>
<evidence type="ECO:0000256" key="3">
    <source>
        <dbReference type="ARBA" id="ARBA00022840"/>
    </source>
</evidence>
<feature type="domain" description="ABC transporter" evidence="5">
    <location>
        <begin position="7"/>
        <end position="256"/>
    </location>
</feature>
<dbReference type="PANTHER" id="PTHR42794:SF1">
    <property type="entry name" value="HEMIN IMPORT ATP-BINDING PROTEIN HMUV"/>
    <property type="match status" value="1"/>
</dbReference>
<evidence type="ECO:0000313" key="6">
    <source>
        <dbReference type="EMBL" id="MEE6146439.1"/>
    </source>
</evidence>
<dbReference type="InterPro" id="IPR003439">
    <property type="entry name" value="ABC_transporter-like_ATP-bd"/>
</dbReference>
<keyword evidence="1" id="KW-0813">Transport</keyword>
<dbReference type="InterPro" id="IPR027417">
    <property type="entry name" value="P-loop_NTPase"/>
</dbReference>
<keyword evidence="4" id="KW-1278">Translocase</keyword>
<dbReference type="Gene3D" id="3.40.50.300">
    <property type="entry name" value="P-loop containing nucleotide triphosphate hydrolases"/>
    <property type="match status" value="1"/>
</dbReference>
<evidence type="ECO:0000259" key="5">
    <source>
        <dbReference type="PROSITE" id="PS50893"/>
    </source>
</evidence>
<dbReference type="InterPro" id="IPR003593">
    <property type="entry name" value="AAA+_ATPase"/>
</dbReference>
<dbReference type="CDD" id="cd03214">
    <property type="entry name" value="ABC_Iron-Siderophores_B12_Hemin"/>
    <property type="match status" value="1"/>
</dbReference>
<dbReference type="Pfam" id="PF00005">
    <property type="entry name" value="ABC_tran"/>
    <property type="match status" value="1"/>
</dbReference>
<reference evidence="6 7" key="1">
    <citation type="submission" date="2024-01" db="EMBL/GenBank/DDBJ databases">
        <title>Description of Olsenella sp. nov., isolated from pig feces.</title>
        <authorList>
            <person name="Chang Y.-H."/>
        </authorList>
    </citation>
    <scope>NUCLEOTIDE SEQUENCE [LARGE SCALE GENOMIC DNA]</scope>
    <source>
        <strain evidence="6 7">YH-ols2223</strain>
    </source>
</reference>
<dbReference type="PANTHER" id="PTHR42794">
    <property type="entry name" value="HEMIN IMPORT ATP-BINDING PROTEIN HMUV"/>
    <property type="match status" value="1"/>
</dbReference>
<dbReference type="EMBL" id="JAZGJQ010000001">
    <property type="protein sequence ID" value="MEE6146439.1"/>
    <property type="molecule type" value="Genomic_DNA"/>
</dbReference>
<name>A0ABU7R769_9ACTN</name>
<evidence type="ECO:0000256" key="1">
    <source>
        <dbReference type="ARBA" id="ARBA00022448"/>
    </source>
</evidence>
<dbReference type="GO" id="GO:0005524">
    <property type="term" value="F:ATP binding"/>
    <property type="evidence" value="ECO:0007669"/>
    <property type="project" value="UniProtKB-KW"/>
</dbReference>
<comment type="caution">
    <text evidence="6">The sequence shown here is derived from an EMBL/GenBank/DDBJ whole genome shotgun (WGS) entry which is preliminary data.</text>
</comment>
<protein>
    <submittedName>
        <fullName evidence="6">ABC transporter ATP-binding protein</fullName>
    </submittedName>
</protein>
<evidence type="ECO:0000256" key="4">
    <source>
        <dbReference type="ARBA" id="ARBA00022967"/>
    </source>
</evidence>
<evidence type="ECO:0000313" key="7">
    <source>
        <dbReference type="Proteomes" id="UP001332931"/>
    </source>
</evidence>
<organism evidence="6 7">
    <name type="scientific">Olsenella absiana</name>
    <dbReference type="NCBI Taxonomy" id="3115222"/>
    <lineage>
        <taxon>Bacteria</taxon>
        <taxon>Bacillati</taxon>
        <taxon>Actinomycetota</taxon>
        <taxon>Coriobacteriia</taxon>
        <taxon>Coriobacteriales</taxon>
        <taxon>Atopobiaceae</taxon>
        <taxon>Olsenella</taxon>
    </lineage>
</organism>
<accession>A0ABU7R769</accession>
<dbReference type="PROSITE" id="PS50893">
    <property type="entry name" value="ABC_TRANSPORTER_2"/>
    <property type="match status" value="1"/>
</dbReference>
<keyword evidence="7" id="KW-1185">Reference proteome</keyword>
<dbReference type="SMART" id="SM00382">
    <property type="entry name" value="AAA"/>
    <property type="match status" value="1"/>
</dbReference>
<dbReference type="RefSeq" id="WP_330957205.1">
    <property type="nucleotide sequence ID" value="NZ_JAZGJQ010000001.1"/>
</dbReference>
<proteinExistence type="predicted"/>
<dbReference type="Proteomes" id="UP001332931">
    <property type="component" value="Unassembled WGS sequence"/>
</dbReference>
<gene>
    <name evidence="6" type="ORF">VXJ25_00295</name>
</gene>
<keyword evidence="2" id="KW-0547">Nucleotide-binding</keyword>
<dbReference type="SUPFAM" id="SSF52540">
    <property type="entry name" value="P-loop containing nucleoside triphosphate hydrolases"/>
    <property type="match status" value="1"/>
</dbReference>
<evidence type="ECO:0000256" key="2">
    <source>
        <dbReference type="ARBA" id="ARBA00022741"/>
    </source>
</evidence>